<dbReference type="InterPro" id="IPR005078">
    <property type="entry name" value="Peptidase_C54"/>
</dbReference>
<keyword evidence="3" id="KW-0813">Transport</keyword>
<evidence type="ECO:0000313" key="16">
    <source>
        <dbReference type="Proteomes" id="UP000734854"/>
    </source>
</evidence>
<evidence type="ECO:0000256" key="8">
    <source>
        <dbReference type="ARBA" id="ARBA00022927"/>
    </source>
</evidence>
<evidence type="ECO:0000313" key="15">
    <source>
        <dbReference type="EMBL" id="KAG6486077.1"/>
    </source>
</evidence>
<accession>A0A8J5KDV2</accession>
<dbReference type="InterPro" id="IPR046792">
    <property type="entry name" value="Peptidase_C54_cat"/>
</dbReference>
<evidence type="ECO:0000256" key="12">
    <source>
        <dbReference type="ARBA" id="ARBA00045891"/>
    </source>
</evidence>
<dbReference type="InterPro" id="IPR038765">
    <property type="entry name" value="Papain-like_cys_pep_sf"/>
</dbReference>
<keyword evidence="16" id="KW-1185">Reference proteome</keyword>
<gene>
    <name evidence="15" type="ORF">ZIOFF_054647</name>
</gene>
<dbReference type="GO" id="GO:0005737">
    <property type="term" value="C:cytoplasm"/>
    <property type="evidence" value="ECO:0007669"/>
    <property type="project" value="UniProtKB-SubCell"/>
</dbReference>
<comment type="function">
    <text evidence="12">Cysteine protease that plays a key role in autophagy by mediating both proteolytic activation and delipidation of ATG8 family proteins. The protease activity is required for proteolytic activation of ATG8 family proteins: cleaves the C-terminal amino acid of ATG8 proteins to reveal a C-terminal glycine. Exposure of the glycine at the C-terminus is essential for ATG8 proteins conjugation to phosphatidylethanolamine (PE) and insertion to membranes, which is necessary for autophagy. In addition to the protease activity, also mediates delipidation of PE-conjugated ATG8 proteins.</text>
</comment>
<dbReference type="AlphaFoldDB" id="A0A8J5KDV2"/>
<dbReference type="GO" id="GO:0035973">
    <property type="term" value="P:aggrephagy"/>
    <property type="evidence" value="ECO:0007669"/>
    <property type="project" value="TreeGrafter"/>
</dbReference>
<name>A0A8J5KDV2_ZINOF</name>
<keyword evidence="9 13" id="KW-0072">Autophagy</keyword>
<dbReference type="PANTHER" id="PTHR22624">
    <property type="entry name" value="CYSTEINE PROTEASE ATG4"/>
    <property type="match status" value="1"/>
</dbReference>
<dbReference type="EMBL" id="JACMSC010000015">
    <property type="protein sequence ID" value="KAG6486077.1"/>
    <property type="molecule type" value="Genomic_DNA"/>
</dbReference>
<proteinExistence type="inferred from homology"/>
<evidence type="ECO:0000256" key="2">
    <source>
        <dbReference type="ARBA" id="ARBA00010958"/>
    </source>
</evidence>
<comment type="subunit">
    <text evidence="11">Interacts with ATG8.</text>
</comment>
<evidence type="ECO:0000256" key="5">
    <source>
        <dbReference type="ARBA" id="ARBA00022670"/>
    </source>
</evidence>
<feature type="domain" description="Peptidase C54 catalytic" evidence="14">
    <location>
        <begin position="239"/>
        <end position="289"/>
    </location>
</feature>
<dbReference type="Proteomes" id="UP000734854">
    <property type="component" value="Unassembled WGS sequence"/>
</dbReference>
<evidence type="ECO:0000256" key="4">
    <source>
        <dbReference type="ARBA" id="ARBA00022490"/>
    </source>
</evidence>
<evidence type="ECO:0000256" key="3">
    <source>
        <dbReference type="ARBA" id="ARBA00022448"/>
    </source>
</evidence>
<dbReference type="GO" id="GO:0034727">
    <property type="term" value="P:piecemeal microautophagy of the nucleus"/>
    <property type="evidence" value="ECO:0007669"/>
    <property type="project" value="TreeGrafter"/>
</dbReference>
<comment type="catalytic activity">
    <reaction evidence="10">
        <text>[protein]-C-terminal L-amino acid-glycyl-phosphatidylethanolamide + H2O = [protein]-C-terminal L-amino acid-glycine + a 1,2-diacyl-sn-glycero-3-phosphoethanolamine</text>
        <dbReference type="Rhea" id="RHEA:67548"/>
        <dbReference type="Rhea" id="RHEA-COMP:17323"/>
        <dbReference type="Rhea" id="RHEA-COMP:17324"/>
        <dbReference type="ChEBI" id="CHEBI:15377"/>
        <dbReference type="ChEBI" id="CHEBI:64612"/>
        <dbReference type="ChEBI" id="CHEBI:172940"/>
        <dbReference type="ChEBI" id="CHEBI:172941"/>
    </reaction>
    <physiologicalReaction direction="left-to-right" evidence="10">
        <dbReference type="Rhea" id="RHEA:67549"/>
    </physiologicalReaction>
</comment>
<keyword evidence="5 13" id="KW-0645">Protease</keyword>
<dbReference type="GO" id="GO:0000045">
    <property type="term" value="P:autophagosome assembly"/>
    <property type="evidence" value="ECO:0007669"/>
    <property type="project" value="TreeGrafter"/>
</dbReference>
<evidence type="ECO:0000256" key="11">
    <source>
        <dbReference type="ARBA" id="ARBA00038724"/>
    </source>
</evidence>
<evidence type="ECO:0000256" key="6">
    <source>
        <dbReference type="ARBA" id="ARBA00022801"/>
    </source>
</evidence>
<keyword evidence="7" id="KW-0788">Thiol protease</keyword>
<evidence type="ECO:0000256" key="9">
    <source>
        <dbReference type="ARBA" id="ARBA00023006"/>
    </source>
</evidence>
<evidence type="ECO:0000256" key="13">
    <source>
        <dbReference type="RuleBase" id="RU363115"/>
    </source>
</evidence>
<dbReference type="GO" id="GO:0015031">
    <property type="term" value="P:protein transport"/>
    <property type="evidence" value="ECO:0007669"/>
    <property type="project" value="UniProtKB-KW"/>
</dbReference>
<keyword evidence="6 13" id="KW-0378">Hydrolase</keyword>
<keyword evidence="4 13" id="KW-0963">Cytoplasm</keyword>
<comment type="subcellular location">
    <subcellularLocation>
        <location evidence="1 13">Cytoplasm</location>
    </subcellularLocation>
</comment>
<comment type="caution">
    <text evidence="15">The sequence shown here is derived from an EMBL/GenBank/DDBJ whole genome shotgun (WGS) entry which is preliminary data.</text>
</comment>
<keyword evidence="8 13" id="KW-0653">Protein transport</keyword>
<dbReference type="GO" id="GO:0004197">
    <property type="term" value="F:cysteine-type endopeptidase activity"/>
    <property type="evidence" value="ECO:0007669"/>
    <property type="project" value="TreeGrafter"/>
</dbReference>
<evidence type="ECO:0000259" key="14">
    <source>
        <dbReference type="Pfam" id="PF03416"/>
    </source>
</evidence>
<dbReference type="EC" id="3.4.22.-" evidence="13"/>
<dbReference type="GO" id="GO:0016485">
    <property type="term" value="P:protein processing"/>
    <property type="evidence" value="ECO:0007669"/>
    <property type="project" value="TreeGrafter"/>
</dbReference>
<dbReference type="PANTHER" id="PTHR22624:SF49">
    <property type="entry name" value="CYSTEINE PROTEASE"/>
    <property type="match status" value="1"/>
</dbReference>
<dbReference type="Pfam" id="PF03416">
    <property type="entry name" value="Peptidase_C54"/>
    <property type="match status" value="1"/>
</dbReference>
<evidence type="ECO:0000256" key="7">
    <source>
        <dbReference type="ARBA" id="ARBA00022807"/>
    </source>
</evidence>
<protein>
    <recommendedName>
        <fullName evidence="13">Cysteine protease</fullName>
        <ecNumber evidence="13">3.4.22.-</ecNumber>
    </recommendedName>
</protein>
<evidence type="ECO:0000256" key="10">
    <source>
        <dbReference type="ARBA" id="ARBA00029362"/>
    </source>
</evidence>
<sequence>MSKPSKKKKSRRLFLLPSSTLTAAIFLLPPSPCVAPLLPLRIPSSLAEARRETERPPLLVAKQSRLPLSPKLVAKQSRPPLLVATQRHLPLSPKLVAKQSRPPLLVAFLSRRETPRRVLSQLIFLDTRAFLSAELGSCAFSIHNLLEAGKAYGLVAGSWLAPYAMCRTWETIINTSKEQYDHEKRKQRFPMVLYIVSGDKDGEQGGAPVVCIEVAARLCHDFNKGQQDWTPILLLVPLVLGGKPGASTYTVGVQDEKALYLDPHEVQSAVDIKMDDQEADCSSYHCRYFVSSTCIFEHVPFPSQVAHLRHKSCDRSIIGHWVLLQRQGLVDAVVIRHSFNKNLDSFLFAEFQHYADDFEDSVRIPPSLQTSQVEHLCIVFHPASKELGIQQHLALSSWSWTSPWPLELQHIYKHH</sequence>
<reference evidence="15 16" key="1">
    <citation type="submission" date="2020-08" db="EMBL/GenBank/DDBJ databases">
        <title>Plant Genome Project.</title>
        <authorList>
            <person name="Zhang R.-G."/>
        </authorList>
    </citation>
    <scope>NUCLEOTIDE SEQUENCE [LARGE SCALE GENOMIC DNA]</scope>
    <source>
        <tissue evidence="15">Rhizome</tissue>
    </source>
</reference>
<dbReference type="GO" id="GO:0019786">
    <property type="term" value="F:protein-phosphatidylethanolamide deconjugating activity"/>
    <property type="evidence" value="ECO:0007669"/>
    <property type="project" value="InterPro"/>
</dbReference>
<dbReference type="GO" id="GO:0000423">
    <property type="term" value="P:mitophagy"/>
    <property type="evidence" value="ECO:0007669"/>
    <property type="project" value="TreeGrafter"/>
</dbReference>
<evidence type="ECO:0000256" key="1">
    <source>
        <dbReference type="ARBA" id="ARBA00004496"/>
    </source>
</evidence>
<dbReference type="SUPFAM" id="SSF54001">
    <property type="entry name" value="Cysteine proteinases"/>
    <property type="match status" value="1"/>
</dbReference>
<organism evidence="15 16">
    <name type="scientific">Zingiber officinale</name>
    <name type="common">Ginger</name>
    <name type="synonym">Amomum zingiber</name>
    <dbReference type="NCBI Taxonomy" id="94328"/>
    <lineage>
        <taxon>Eukaryota</taxon>
        <taxon>Viridiplantae</taxon>
        <taxon>Streptophyta</taxon>
        <taxon>Embryophyta</taxon>
        <taxon>Tracheophyta</taxon>
        <taxon>Spermatophyta</taxon>
        <taxon>Magnoliopsida</taxon>
        <taxon>Liliopsida</taxon>
        <taxon>Zingiberales</taxon>
        <taxon>Zingiberaceae</taxon>
        <taxon>Zingiber</taxon>
    </lineage>
</organism>
<comment type="similarity">
    <text evidence="2 13">Belongs to the peptidase C54 family.</text>
</comment>